<dbReference type="Proteomes" id="UP000735302">
    <property type="component" value="Unassembled WGS sequence"/>
</dbReference>
<reference evidence="1 2" key="1">
    <citation type="journal article" date="2021" name="Elife">
        <title>Chloroplast acquisition without the gene transfer in kleptoplastic sea slugs, Plakobranchus ocellatus.</title>
        <authorList>
            <person name="Maeda T."/>
            <person name="Takahashi S."/>
            <person name="Yoshida T."/>
            <person name="Shimamura S."/>
            <person name="Takaki Y."/>
            <person name="Nagai Y."/>
            <person name="Toyoda A."/>
            <person name="Suzuki Y."/>
            <person name="Arimoto A."/>
            <person name="Ishii H."/>
            <person name="Satoh N."/>
            <person name="Nishiyama T."/>
            <person name="Hasebe M."/>
            <person name="Maruyama T."/>
            <person name="Minagawa J."/>
            <person name="Obokata J."/>
            <person name="Shigenobu S."/>
        </authorList>
    </citation>
    <scope>NUCLEOTIDE SEQUENCE [LARGE SCALE GENOMIC DNA]</scope>
</reference>
<evidence type="ECO:0000313" key="2">
    <source>
        <dbReference type="Proteomes" id="UP000735302"/>
    </source>
</evidence>
<name>A0AAV3ZU93_9GAST</name>
<proteinExistence type="predicted"/>
<gene>
    <name evidence="1" type="ORF">PoB_002603100</name>
</gene>
<evidence type="ECO:0000313" key="1">
    <source>
        <dbReference type="EMBL" id="GFN99525.1"/>
    </source>
</evidence>
<dbReference type="AlphaFoldDB" id="A0AAV3ZU93"/>
<sequence>MFKDRAYTEGVNLGVCFMYVWREHLVRNSVGEKQDAFLVTVTCGQPQGRNPRLNLRVFALVDMEDMRRMHGYLEKASTMVNLKKASTMANQEYVWFSKLMA</sequence>
<organism evidence="1 2">
    <name type="scientific">Plakobranchus ocellatus</name>
    <dbReference type="NCBI Taxonomy" id="259542"/>
    <lineage>
        <taxon>Eukaryota</taxon>
        <taxon>Metazoa</taxon>
        <taxon>Spiralia</taxon>
        <taxon>Lophotrochozoa</taxon>
        <taxon>Mollusca</taxon>
        <taxon>Gastropoda</taxon>
        <taxon>Heterobranchia</taxon>
        <taxon>Euthyneura</taxon>
        <taxon>Panpulmonata</taxon>
        <taxon>Sacoglossa</taxon>
        <taxon>Placobranchoidea</taxon>
        <taxon>Plakobranchidae</taxon>
        <taxon>Plakobranchus</taxon>
    </lineage>
</organism>
<accession>A0AAV3ZU93</accession>
<dbReference type="EMBL" id="BLXT01003003">
    <property type="protein sequence ID" value="GFN99525.1"/>
    <property type="molecule type" value="Genomic_DNA"/>
</dbReference>
<protein>
    <submittedName>
        <fullName evidence="1">Uncharacterized protein</fullName>
    </submittedName>
</protein>
<comment type="caution">
    <text evidence="1">The sequence shown here is derived from an EMBL/GenBank/DDBJ whole genome shotgun (WGS) entry which is preliminary data.</text>
</comment>
<keyword evidence="2" id="KW-1185">Reference proteome</keyword>